<dbReference type="NCBIfam" id="NF001299">
    <property type="entry name" value="PRK00241.1"/>
    <property type="match status" value="1"/>
</dbReference>
<dbReference type="InterPro" id="IPR015376">
    <property type="entry name" value="Znr_NADH_PPase"/>
</dbReference>
<dbReference type="InterPro" id="IPR000086">
    <property type="entry name" value="NUDIX_hydrolase_dom"/>
</dbReference>
<evidence type="ECO:0000259" key="10">
    <source>
        <dbReference type="PROSITE" id="PS51462"/>
    </source>
</evidence>
<dbReference type="Pfam" id="PF09297">
    <property type="entry name" value="Zn_ribbon_NUD"/>
    <property type="match status" value="1"/>
</dbReference>
<comment type="cofactor">
    <cofactor evidence="1">
        <name>Mg(2+)</name>
        <dbReference type="ChEBI" id="CHEBI:18420"/>
    </cofactor>
</comment>
<sequence length="339" mass="35635">MEQTPGLRGLLLSHGGPDRAAHLREDADLLDRLLADAGTRVVAVRGDRVLVAPVPAHSMAPTADPSPAPADGAAGALGLVLRSPSAADGGLLAVFLGLHPGEDGERTAYLGVVEAPTDGDGDAGWQTLRAAGALLPDLDASLAATLLALANWHRSHERCSRCGAPSEPTSAGWVRRCTRDGSQHFPRTDPSVIMSVIDDDGRLLLGRGVTWPANQFSVLAGFVEPGESLEAAVAREVLEESGVVVTEVSYLGSQPWPFPSSLMLGFTARAVTTALTHDPTEMAEVRWVTRAEYAALLRSGAIRVPGSISIARRIIERWLGADLEVAAGHAVIEGWRPTT</sequence>
<dbReference type="PROSITE" id="PS51462">
    <property type="entry name" value="NUDIX"/>
    <property type="match status" value="1"/>
</dbReference>
<evidence type="ECO:0000313" key="11">
    <source>
        <dbReference type="EMBL" id="MBK6300936.1"/>
    </source>
</evidence>
<evidence type="ECO:0000256" key="4">
    <source>
        <dbReference type="ARBA" id="ARBA00012381"/>
    </source>
</evidence>
<keyword evidence="6 11" id="KW-0378">Hydrolase</keyword>
<keyword evidence="5" id="KW-0479">Metal-binding</keyword>
<comment type="caution">
    <text evidence="11">The sequence shown here is derived from an EMBL/GenBank/DDBJ whole genome shotgun (WGS) entry which is preliminary data.</text>
</comment>
<dbReference type="CDD" id="cd03429">
    <property type="entry name" value="NUDIX_NADH_pyrophosphatase_Nudt13"/>
    <property type="match status" value="1"/>
</dbReference>
<reference evidence="11 12" key="1">
    <citation type="submission" date="2020-10" db="EMBL/GenBank/DDBJ databases">
        <title>Connecting structure to function with the recovery of over 1000 high-quality activated sludge metagenome-assembled genomes encoding full-length rRNA genes using long-read sequencing.</title>
        <authorList>
            <person name="Singleton C.M."/>
            <person name="Petriglieri F."/>
            <person name="Kristensen J.M."/>
            <person name="Kirkegaard R.H."/>
            <person name="Michaelsen T.Y."/>
            <person name="Andersen M.H."/>
            <person name="Karst S.M."/>
            <person name="Dueholm M.S."/>
            <person name="Nielsen P.H."/>
            <person name="Albertsen M."/>
        </authorList>
    </citation>
    <scope>NUCLEOTIDE SEQUENCE [LARGE SCALE GENOMIC DNA]</scope>
    <source>
        <strain evidence="11">AalE_18-Q3-R2-46_BAT3C.188</strain>
    </source>
</reference>
<dbReference type="EMBL" id="JADIXZ010000004">
    <property type="protein sequence ID" value="MBK6300936.1"/>
    <property type="molecule type" value="Genomic_DNA"/>
</dbReference>
<evidence type="ECO:0000313" key="12">
    <source>
        <dbReference type="Proteomes" id="UP000718281"/>
    </source>
</evidence>
<evidence type="ECO:0000256" key="1">
    <source>
        <dbReference type="ARBA" id="ARBA00001946"/>
    </source>
</evidence>
<evidence type="ECO:0000256" key="7">
    <source>
        <dbReference type="ARBA" id="ARBA00022842"/>
    </source>
</evidence>
<evidence type="ECO:0000256" key="9">
    <source>
        <dbReference type="ARBA" id="ARBA00023679"/>
    </source>
</evidence>
<dbReference type="AlphaFoldDB" id="A0A935CFC8"/>
<evidence type="ECO:0000256" key="2">
    <source>
        <dbReference type="ARBA" id="ARBA00001947"/>
    </source>
</evidence>
<dbReference type="GO" id="GO:0035529">
    <property type="term" value="F:NADH pyrophosphatase activity"/>
    <property type="evidence" value="ECO:0007669"/>
    <property type="project" value="TreeGrafter"/>
</dbReference>
<dbReference type="PROSITE" id="PS00893">
    <property type="entry name" value="NUDIX_BOX"/>
    <property type="match status" value="1"/>
</dbReference>
<keyword evidence="7" id="KW-0460">Magnesium</keyword>
<gene>
    <name evidence="11" type="primary">nudC</name>
    <name evidence="11" type="ORF">IPF40_07745</name>
</gene>
<dbReference type="PANTHER" id="PTHR42904">
    <property type="entry name" value="NUDIX HYDROLASE, NUDC SUBFAMILY"/>
    <property type="match status" value="1"/>
</dbReference>
<dbReference type="GO" id="GO:0046872">
    <property type="term" value="F:metal ion binding"/>
    <property type="evidence" value="ECO:0007669"/>
    <property type="project" value="UniProtKB-KW"/>
</dbReference>
<dbReference type="Gene3D" id="3.90.79.10">
    <property type="entry name" value="Nucleoside Triphosphate Pyrophosphohydrolase"/>
    <property type="match status" value="1"/>
</dbReference>
<evidence type="ECO:0000256" key="5">
    <source>
        <dbReference type="ARBA" id="ARBA00022723"/>
    </source>
</evidence>
<dbReference type="Pfam" id="PF09296">
    <property type="entry name" value="NUDIX-like"/>
    <property type="match status" value="1"/>
</dbReference>
<evidence type="ECO:0000256" key="8">
    <source>
        <dbReference type="ARBA" id="ARBA00023027"/>
    </source>
</evidence>
<evidence type="ECO:0000256" key="6">
    <source>
        <dbReference type="ARBA" id="ARBA00022801"/>
    </source>
</evidence>
<dbReference type="InterPro" id="IPR050241">
    <property type="entry name" value="NAD-cap_RNA_hydrolase_NudC"/>
</dbReference>
<dbReference type="SUPFAM" id="SSF55811">
    <property type="entry name" value="Nudix"/>
    <property type="match status" value="1"/>
</dbReference>
<dbReference type="Gene3D" id="3.90.79.20">
    <property type="match status" value="1"/>
</dbReference>
<name>A0A935CFC8_9MICO</name>
<dbReference type="GO" id="GO:0006742">
    <property type="term" value="P:NADP+ catabolic process"/>
    <property type="evidence" value="ECO:0007669"/>
    <property type="project" value="TreeGrafter"/>
</dbReference>
<dbReference type="Pfam" id="PF00293">
    <property type="entry name" value="NUDIX"/>
    <property type="match status" value="1"/>
</dbReference>
<feature type="domain" description="Nudix hydrolase" evidence="10">
    <location>
        <begin position="186"/>
        <end position="310"/>
    </location>
</feature>
<proteinExistence type="inferred from homology"/>
<comment type="catalytic activity">
    <reaction evidence="9">
        <text>a 5'-end NAD(+)-phospho-ribonucleoside in mRNA + H2O = a 5'-end phospho-adenosine-phospho-ribonucleoside in mRNA + beta-nicotinamide D-ribonucleotide + 2 H(+)</text>
        <dbReference type="Rhea" id="RHEA:60876"/>
        <dbReference type="Rhea" id="RHEA-COMP:15698"/>
        <dbReference type="Rhea" id="RHEA-COMP:15719"/>
        <dbReference type="ChEBI" id="CHEBI:14649"/>
        <dbReference type="ChEBI" id="CHEBI:15377"/>
        <dbReference type="ChEBI" id="CHEBI:15378"/>
        <dbReference type="ChEBI" id="CHEBI:144029"/>
        <dbReference type="ChEBI" id="CHEBI:144051"/>
    </reaction>
    <physiologicalReaction direction="left-to-right" evidence="9">
        <dbReference type="Rhea" id="RHEA:60877"/>
    </physiologicalReaction>
</comment>
<dbReference type="InterPro" id="IPR020084">
    <property type="entry name" value="NUDIX_hydrolase_CS"/>
</dbReference>
<accession>A0A935CFC8</accession>
<dbReference type="GO" id="GO:0019677">
    <property type="term" value="P:NAD+ catabolic process"/>
    <property type="evidence" value="ECO:0007669"/>
    <property type="project" value="TreeGrafter"/>
</dbReference>
<keyword evidence="8" id="KW-0520">NAD</keyword>
<comment type="similarity">
    <text evidence="3">Belongs to the Nudix hydrolase family. NudC subfamily.</text>
</comment>
<dbReference type="EC" id="3.6.1.22" evidence="4"/>
<dbReference type="InterPro" id="IPR049734">
    <property type="entry name" value="NudC-like_C"/>
</dbReference>
<organism evidence="11 12">
    <name type="scientific">Candidatus Phosphoribacter hodrii</name>
    <dbReference type="NCBI Taxonomy" id="2953743"/>
    <lineage>
        <taxon>Bacteria</taxon>
        <taxon>Bacillati</taxon>
        <taxon>Actinomycetota</taxon>
        <taxon>Actinomycetes</taxon>
        <taxon>Micrococcales</taxon>
        <taxon>Dermatophilaceae</taxon>
        <taxon>Candidatus Phosphoribacter</taxon>
    </lineage>
</organism>
<dbReference type="InterPro" id="IPR015797">
    <property type="entry name" value="NUDIX_hydrolase-like_dom_sf"/>
</dbReference>
<comment type="cofactor">
    <cofactor evidence="2">
        <name>Zn(2+)</name>
        <dbReference type="ChEBI" id="CHEBI:29105"/>
    </cofactor>
</comment>
<evidence type="ECO:0000256" key="3">
    <source>
        <dbReference type="ARBA" id="ARBA00009595"/>
    </source>
</evidence>
<dbReference type="PANTHER" id="PTHR42904:SF6">
    <property type="entry name" value="NAD-CAPPED RNA HYDROLASE NUDT12"/>
    <property type="match status" value="1"/>
</dbReference>
<protein>
    <recommendedName>
        <fullName evidence="4">NAD(+) diphosphatase</fullName>
        <ecNumber evidence="4">3.6.1.22</ecNumber>
    </recommendedName>
</protein>
<dbReference type="InterPro" id="IPR015375">
    <property type="entry name" value="NADH_PPase-like_N"/>
</dbReference>
<dbReference type="Proteomes" id="UP000718281">
    <property type="component" value="Unassembled WGS sequence"/>
</dbReference>
<dbReference type="GO" id="GO:0005829">
    <property type="term" value="C:cytosol"/>
    <property type="evidence" value="ECO:0007669"/>
    <property type="project" value="TreeGrafter"/>
</dbReference>